<protein>
    <recommendedName>
        <fullName evidence="1">DUF5801 domain-containing protein</fullName>
    </recommendedName>
</protein>
<name>A0A7Y0E412_9PROT</name>
<keyword evidence="3" id="KW-1185">Reference proteome</keyword>
<feature type="non-terminal residue" evidence="2">
    <location>
        <position position="1"/>
    </location>
</feature>
<feature type="non-terminal residue" evidence="2">
    <location>
        <position position="261"/>
    </location>
</feature>
<sequence>AGQDENVLENLEFTVTLTDGEGTEVSGAFTVDVIDDVPVATVDATSIGTADSVSVDEDDLGDGTDGSDGLSATGDLGLGSADLIKINYGADGPADAGAPTGLTAADLDYSFDLTNLPTDLTSNGDAITFTQSNGVLTATADAGGTDERPVFTVSIDPATGSYTFTLVDQMDHETANGENVEGLTFDIVGAPDAAALAEMDLDQDEIDGLAGSQVTQSFSVDIVDDIPVASVGHTENAAQLAATVDEDDLSDGTDGSQGTSV</sequence>
<comment type="caution">
    <text evidence="2">The sequence shown here is derived from an EMBL/GenBank/DDBJ whole genome shotgun (WGS) entry which is preliminary data.</text>
</comment>
<reference evidence="2 3" key="1">
    <citation type="submission" date="2020-04" db="EMBL/GenBank/DDBJ databases">
        <title>Rhodospirillaceae bacterium KN72 isolated from deep sea.</title>
        <authorList>
            <person name="Zhang D.-C."/>
        </authorList>
    </citation>
    <scope>NUCLEOTIDE SEQUENCE [LARGE SCALE GENOMIC DNA]</scope>
    <source>
        <strain evidence="2 3">KN72</strain>
    </source>
</reference>
<dbReference type="Proteomes" id="UP000539372">
    <property type="component" value="Unassembled WGS sequence"/>
</dbReference>
<gene>
    <name evidence="2" type="ORF">HH303_19910</name>
</gene>
<dbReference type="Pfam" id="PF19116">
    <property type="entry name" value="DUF5801"/>
    <property type="match status" value="1"/>
</dbReference>
<evidence type="ECO:0000313" key="3">
    <source>
        <dbReference type="Proteomes" id="UP000539372"/>
    </source>
</evidence>
<dbReference type="RefSeq" id="WP_169627171.1">
    <property type="nucleotide sequence ID" value="NZ_JABBNT010000018.1"/>
</dbReference>
<accession>A0A7Y0E412</accession>
<dbReference type="AlphaFoldDB" id="A0A7Y0E412"/>
<feature type="domain" description="DUF5801" evidence="1">
    <location>
        <begin position="53"/>
        <end position="181"/>
    </location>
</feature>
<proteinExistence type="predicted"/>
<dbReference type="EMBL" id="JABBNT010000018">
    <property type="protein sequence ID" value="NMM46758.1"/>
    <property type="molecule type" value="Genomic_DNA"/>
</dbReference>
<dbReference type="InterPro" id="IPR043824">
    <property type="entry name" value="DUF5801"/>
</dbReference>
<evidence type="ECO:0000259" key="1">
    <source>
        <dbReference type="Pfam" id="PF19116"/>
    </source>
</evidence>
<evidence type="ECO:0000313" key="2">
    <source>
        <dbReference type="EMBL" id="NMM46758.1"/>
    </source>
</evidence>
<organism evidence="2 3">
    <name type="scientific">Pacificispira spongiicola</name>
    <dbReference type="NCBI Taxonomy" id="2729598"/>
    <lineage>
        <taxon>Bacteria</taxon>
        <taxon>Pseudomonadati</taxon>
        <taxon>Pseudomonadota</taxon>
        <taxon>Alphaproteobacteria</taxon>
        <taxon>Rhodospirillales</taxon>
        <taxon>Rhodospirillaceae</taxon>
        <taxon>Pacificispira</taxon>
    </lineage>
</organism>